<organism evidence="1">
    <name type="scientific">Anguilla anguilla</name>
    <name type="common">European freshwater eel</name>
    <name type="synonym">Muraena anguilla</name>
    <dbReference type="NCBI Taxonomy" id="7936"/>
    <lineage>
        <taxon>Eukaryota</taxon>
        <taxon>Metazoa</taxon>
        <taxon>Chordata</taxon>
        <taxon>Craniata</taxon>
        <taxon>Vertebrata</taxon>
        <taxon>Euteleostomi</taxon>
        <taxon>Actinopterygii</taxon>
        <taxon>Neopterygii</taxon>
        <taxon>Teleostei</taxon>
        <taxon>Anguilliformes</taxon>
        <taxon>Anguillidae</taxon>
        <taxon>Anguilla</taxon>
    </lineage>
</organism>
<protein>
    <submittedName>
        <fullName evidence="1">Uncharacterized protein</fullName>
    </submittedName>
</protein>
<sequence>MTSTAKSLKCTEEKFFSMFPAPSAFGSFSSFSFPRVGFVSNRPQLS</sequence>
<reference evidence="1" key="2">
    <citation type="journal article" date="2015" name="Fish Shellfish Immunol.">
        <title>Early steps in the European eel (Anguilla anguilla)-Vibrio vulnificus interaction in the gills: Role of the RtxA13 toxin.</title>
        <authorList>
            <person name="Callol A."/>
            <person name="Pajuelo D."/>
            <person name="Ebbesson L."/>
            <person name="Teles M."/>
            <person name="MacKenzie S."/>
            <person name="Amaro C."/>
        </authorList>
    </citation>
    <scope>NUCLEOTIDE SEQUENCE</scope>
</reference>
<evidence type="ECO:0000313" key="1">
    <source>
        <dbReference type="EMBL" id="JAH29897.1"/>
    </source>
</evidence>
<name>A0A0E9RM62_ANGAN</name>
<reference evidence="1" key="1">
    <citation type="submission" date="2014-11" db="EMBL/GenBank/DDBJ databases">
        <authorList>
            <person name="Amaro Gonzalez C."/>
        </authorList>
    </citation>
    <scope>NUCLEOTIDE SEQUENCE</scope>
</reference>
<dbReference type="EMBL" id="GBXM01078680">
    <property type="protein sequence ID" value="JAH29897.1"/>
    <property type="molecule type" value="Transcribed_RNA"/>
</dbReference>
<accession>A0A0E9RM62</accession>
<dbReference type="AlphaFoldDB" id="A0A0E9RM62"/>
<proteinExistence type="predicted"/>